<feature type="transmembrane region" description="Helical" evidence="1">
    <location>
        <begin position="46"/>
        <end position="67"/>
    </location>
</feature>
<keyword evidence="1" id="KW-0472">Membrane</keyword>
<feature type="transmembrane region" description="Helical" evidence="1">
    <location>
        <begin position="12"/>
        <end position="34"/>
    </location>
</feature>
<keyword evidence="3" id="KW-1185">Reference proteome</keyword>
<keyword evidence="1" id="KW-1133">Transmembrane helix</keyword>
<dbReference type="HOGENOM" id="CLU_2538608_0_0_6"/>
<gene>
    <name evidence="2" type="ORF">J057_00594</name>
</gene>
<organism evidence="2 3">
    <name type="scientific">Marinobacter nanhaiticus D15-8W</name>
    <dbReference type="NCBI Taxonomy" id="626887"/>
    <lineage>
        <taxon>Bacteria</taxon>
        <taxon>Pseudomonadati</taxon>
        <taxon>Pseudomonadota</taxon>
        <taxon>Gammaproteobacteria</taxon>
        <taxon>Pseudomonadales</taxon>
        <taxon>Marinobacteraceae</taxon>
        <taxon>Marinobacter</taxon>
    </lineage>
</organism>
<evidence type="ECO:0000313" key="2">
    <source>
        <dbReference type="EMBL" id="ENO17118.1"/>
    </source>
</evidence>
<accession>N6X7J2</accession>
<dbReference type="AlphaFoldDB" id="N6X7J2"/>
<dbReference type="EMBL" id="APLQ01000005">
    <property type="protein sequence ID" value="ENO17118.1"/>
    <property type="molecule type" value="Genomic_DNA"/>
</dbReference>
<keyword evidence="1" id="KW-0812">Transmembrane</keyword>
<protein>
    <submittedName>
        <fullName evidence="2">Uncharacterized protein</fullName>
    </submittedName>
</protein>
<dbReference type="STRING" id="626887.J057_00594"/>
<name>N6X7J2_9GAMM</name>
<evidence type="ECO:0000256" key="1">
    <source>
        <dbReference type="SAM" id="Phobius"/>
    </source>
</evidence>
<evidence type="ECO:0000313" key="3">
    <source>
        <dbReference type="Proteomes" id="UP000013165"/>
    </source>
</evidence>
<comment type="caution">
    <text evidence="2">The sequence shown here is derived from an EMBL/GenBank/DDBJ whole genome shotgun (WGS) entry which is preliminary data.</text>
</comment>
<dbReference type="PATRIC" id="fig|626887.3.peg.112"/>
<reference evidence="2 3" key="1">
    <citation type="journal article" date="2013" name="Genome Announc.">
        <title>Genome Sequence of the Polycyclic Aromatic Hydrocarbon-Degrading Bacterium Strain Marinobacter nanhaiticus D15-8WT.</title>
        <authorList>
            <person name="Cui Z."/>
            <person name="Gao W."/>
            <person name="Li Q."/>
            <person name="Xu G."/>
            <person name="Zheng L."/>
        </authorList>
    </citation>
    <scope>NUCLEOTIDE SEQUENCE [LARGE SCALE GENOMIC DNA]</scope>
    <source>
        <strain evidence="2 3">D15-8W</strain>
    </source>
</reference>
<proteinExistence type="predicted"/>
<dbReference type="Proteomes" id="UP000013165">
    <property type="component" value="Unassembled WGS sequence"/>
</dbReference>
<dbReference type="RefSeq" id="WP_004578770.1">
    <property type="nucleotide sequence ID" value="NZ_AP028879.1"/>
</dbReference>
<sequence>MEFLEALKPKNVHDLMLIYMAVLLLPVWITVLRLRVFLAFEVAWKAVWGLFFTSTLFLAPFGIPRYVKAWKLALSKRAPAKPA</sequence>